<keyword evidence="2" id="KW-0547">Nucleotide-binding</keyword>
<evidence type="ECO:0000256" key="3">
    <source>
        <dbReference type="ARBA" id="ARBA00022840"/>
    </source>
</evidence>
<feature type="domain" description="ABC transporter" evidence="4">
    <location>
        <begin position="4"/>
        <end position="227"/>
    </location>
</feature>
<dbReference type="InterPro" id="IPR003593">
    <property type="entry name" value="AAA+_ATPase"/>
</dbReference>
<dbReference type="FunFam" id="3.40.50.300:FF:000032">
    <property type="entry name" value="Export ABC transporter ATP-binding protein"/>
    <property type="match status" value="1"/>
</dbReference>
<dbReference type="AlphaFoldDB" id="A0A0G1K658"/>
<dbReference type="InterPro" id="IPR027417">
    <property type="entry name" value="P-loop_NTPase"/>
</dbReference>
<dbReference type="Proteomes" id="UP000034889">
    <property type="component" value="Unassembled WGS sequence"/>
</dbReference>
<dbReference type="SMART" id="SM00382">
    <property type="entry name" value="AAA"/>
    <property type="match status" value="1"/>
</dbReference>
<gene>
    <name evidence="5" type="ORF">UW74_C0002G0007</name>
</gene>
<dbReference type="GO" id="GO:0022857">
    <property type="term" value="F:transmembrane transporter activity"/>
    <property type="evidence" value="ECO:0007669"/>
    <property type="project" value="UniProtKB-ARBA"/>
</dbReference>
<dbReference type="GO" id="GO:0098796">
    <property type="term" value="C:membrane protein complex"/>
    <property type="evidence" value="ECO:0007669"/>
    <property type="project" value="UniProtKB-ARBA"/>
</dbReference>
<dbReference type="CDD" id="cd03255">
    <property type="entry name" value="ABC_MJ0796_LolCDE_FtsE"/>
    <property type="match status" value="1"/>
</dbReference>
<dbReference type="InterPro" id="IPR003439">
    <property type="entry name" value="ABC_transporter-like_ATP-bd"/>
</dbReference>
<keyword evidence="3" id="KW-0067">ATP-binding</keyword>
<evidence type="ECO:0000259" key="4">
    <source>
        <dbReference type="PROSITE" id="PS50893"/>
    </source>
</evidence>
<dbReference type="GO" id="GO:0005524">
    <property type="term" value="F:ATP binding"/>
    <property type="evidence" value="ECO:0007669"/>
    <property type="project" value="UniProtKB-KW"/>
</dbReference>
<dbReference type="PROSITE" id="PS50893">
    <property type="entry name" value="ABC_TRANSPORTER_2"/>
    <property type="match status" value="1"/>
</dbReference>
<accession>A0A0G1K658</accession>
<evidence type="ECO:0000256" key="1">
    <source>
        <dbReference type="ARBA" id="ARBA00022448"/>
    </source>
</evidence>
<keyword evidence="1" id="KW-0813">Transport</keyword>
<evidence type="ECO:0000256" key="2">
    <source>
        <dbReference type="ARBA" id="ARBA00022741"/>
    </source>
</evidence>
<sequence>MKLIEVKNLEKVYQSGESKTVALDGVSFLVDKGEFIAIMGPSGSGKSTLLQLLGFLDRQTGGSYKFDGKSIEEYSEPELARIRNEKIGFVFQAFNLLARSSVYENVRLPLFYSNVPETAWDSKIKSAIDAVGISHRIVHEPGELSGGEKQRVAIARSFVLDPEMILADEPTGNLDSKNGEMIIKLLDELNRKTGRTIILITHEESLAKYARRLIRMKDGKIESDIRI</sequence>
<dbReference type="GO" id="GO:0016887">
    <property type="term" value="F:ATP hydrolysis activity"/>
    <property type="evidence" value="ECO:0007669"/>
    <property type="project" value="InterPro"/>
</dbReference>
<comment type="caution">
    <text evidence="5">The sequence shown here is derived from an EMBL/GenBank/DDBJ whole genome shotgun (WGS) entry which is preliminary data.</text>
</comment>
<dbReference type="GO" id="GO:0005886">
    <property type="term" value="C:plasma membrane"/>
    <property type="evidence" value="ECO:0007669"/>
    <property type="project" value="TreeGrafter"/>
</dbReference>
<dbReference type="Gene3D" id="3.40.50.300">
    <property type="entry name" value="P-loop containing nucleotide triphosphate hydrolases"/>
    <property type="match status" value="1"/>
</dbReference>
<dbReference type="InterPro" id="IPR015854">
    <property type="entry name" value="ABC_transpr_LolD-like"/>
</dbReference>
<reference evidence="5 6" key="1">
    <citation type="journal article" date="2015" name="Nature">
        <title>rRNA introns, odd ribosomes, and small enigmatic genomes across a large radiation of phyla.</title>
        <authorList>
            <person name="Brown C.T."/>
            <person name="Hug L.A."/>
            <person name="Thomas B.C."/>
            <person name="Sharon I."/>
            <person name="Castelle C.J."/>
            <person name="Singh A."/>
            <person name="Wilkins M.J."/>
            <person name="Williams K.H."/>
            <person name="Banfield J.F."/>
        </authorList>
    </citation>
    <scope>NUCLEOTIDE SEQUENCE [LARGE SCALE GENOMIC DNA]</scope>
</reference>
<organism evidence="5 6">
    <name type="scientific">Candidatus Giovannonibacteria bacterium GW2011_GWC2_44_8</name>
    <dbReference type="NCBI Taxonomy" id="1618657"/>
    <lineage>
        <taxon>Bacteria</taxon>
        <taxon>Candidatus Giovannoniibacteriota</taxon>
    </lineage>
</organism>
<protein>
    <submittedName>
        <fullName evidence="5">ABC-type antimicrobial peptide transport system ATPase component</fullName>
    </submittedName>
</protein>
<dbReference type="SUPFAM" id="SSF52540">
    <property type="entry name" value="P-loop containing nucleoside triphosphate hydrolases"/>
    <property type="match status" value="1"/>
</dbReference>
<proteinExistence type="predicted"/>
<dbReference type="InterPro" id="IPR017911">
    <property type="entry name" value="MacB-like_ATP-bd"/>
</dbReference>
<name>A0A0G1K658_9BACT</name>
<dbReference type="InterPro" id="IPR017871">
    <property type="entry name" value="ABC_transporter-like_CS"/>
</dbReference>
<dbReference type="EMBL" id="LCJM01000002">
    <property type="protein sequence ID" value="KKT79166.1"/>
    <property type="molecule type" value="Genomic_DNA"/>
</dbReference>
<dbReference type="PANTHER" id="PTHR24220:SF86">
    <property type="entry name" value="ABC TRANSPORTER ABCH.1"/>
    <property type="match status" value="1"/>
</dbReference>
<dbReference type="Pfam" id="PF00005">
    <property type="entry name" value="ABC_tran"/>
    <property type="match status" value="1"/>
</dbReference>
<evidence type="ECO:0000313" key="6">
    <source>
        <dbReference type="Proteomes" id="UP000034889"/>
    </source>
</evidence>
<evidence type="ECO:0000313" key="5">
    <source>
        <dbReference type="EMBL" id="KKT79166.1"/>
    </source>
</evidence>
<dbReference type="PANTHER" id="PTHR24220">
    <property type="entry name" value="IMPORT ATP-BINDING PROTEIN"/>
    <property type="match status" value="1"/>
</dbReference>
<dbReference type="PROSITE" id="PS00211">
    <property type="entry name" value="ABC_TRANSPORTER_1"/>
    <property type="match status" value="1"/>
</dbReference>